<sequence>MGSFACLSVRLHLRSGGGGGVDPKLCDTTVYLTAPDPHLSLCIRRCRYRYTHAPPTVPFPSPKMHILLLLSLPAILLITRYIFTLLFTSYTQRTLLSIPGPFWTRFSRLWYFRRVWNGNFEEDNIALHKKYGDVVRIAPGQYSINDRTALRTIYGPGTKFAKAAWYEGWKHPDPERWTLFPDRNIKRHGTFRSDKARNEMVMRMLMKRRTGETRKRFSSLYSMSSLVHYEEFVDQSADVFFQRFREFANQDAAFNLGEWFQFYAFDVIGQITYGQRFGFLDKGHDIDGTIDALGHVLVYSTLIGIYHEWHSRLFGLLSRFKWSGAGGRTYLMRYVQEKIAQFSSKPKPSIEEGSLATQTFLEKMILARDKDPEKVTDYHVFMMGLSNIIAGSDTTAISLSAILYYLLHYPTVLAKLREEIDEFTKQGRCSERVTFKESQDMPYFQAVMKEALRMHSATGLPFWRVVPAGGAEISGHFFPEGTVVGVNAWVYHYDESVFPDARTFRPERWIEAEEDPARLKVMNEIYMPFGLGSRTCLGKHISILEMSKLIPRILRDFDFVAEKPTWNTENFWFVKPTDFRVKVRRRESKSERL</sequence>
<dbReference type="InterPro" id="IPR050121">
    <property type="entry name" value="Cytochrome_P450_monoxygenase"/>
</dbReference>
<dbReference type="Proteomes" id="UP001610334">
    <property type="component" value="Unassembled WGS sequence"/>
</dbReference>
<dbReference type="Gene3D" id="1.10.630.10">
    <property type="entry name" value="Cytochrome P450"/>
    <property type="match status" value="1"/>
</dbReference>
<proteinExistence type="inferred from homology"/>
<comment type="caution">
    <text evidence="8">The sequence shown here is derived from an EMBL/GenBank/DDBJ whole genome shotgun (WGS) entry which is preliminary data.</text>
</comment>
<evidence type="ECO:0000313" key="9">
    <source>
        <dbReference type="Proteomes" id="UP001610334"/>
    </source>
</evidence>
<evidence type="ECO:0000256" key="3">
    <source>
        <dbReference type="ARBA" id="ARBA00022723"/>
    </source>
</evidence>
<comment type="similarity">
    <text evidence="2 6">Belongs to the cytochrome P450 family.</text>
</comment>
<keyword evidence="6" id="KW-0503">Monooxygenase</keyword>
<dbReference type="InterPro" id="IPR036396">
    <property type="entry name" value="Cyt_P450_sf"/>
</dbReference>
<evidence type="ECO:0000256" key="7">
    <source>
        <dbReference type="SAM" id="Phobius"/>
    </source>
</evidence>
<dbReference type="PANTHER" id="PTHR24305:SF188">
    <property type="entry name" value="P450, PUTATIVE (EUROFUNG)-RELATED"/>
    <property type="match status" value="1"/>
</dbReference>
<comment type="cofactor">
    <cofactor evidence="1">
        <name>heme</name>
        <dbReference type="ChEBI" id="CHEBI:30413"/>
    </cofactor>
</comment>
<dbReference type="Pfam" id="PF00067">
    <property type="entry name" value="p450"/>
    <property type="match status" value="1"/>
</dbReference>
<gene>
    <name evidence="8" type="ORF">BJX63DRAFT_240685</name>
</gene>
<reference evidence="8 9" key="1">
    <citation type="submission" date="2024-07" db="EMBL/GenBank/DDBJ databases">
        <title>Section-level genome sequencing and comparative genomics of Aspergillus sections Usti and Cavernicolus.</title>
        <authorList>
            <consortium name="Lawrence Berkeley National Laboratory"/>
            <person name="Nybo J.L."/>
            <person name="Vesth T.C."/>
            <person name="Theobald S."/>
            <person name="Frisvad J.C."/>
            <person name="Larsen T.O."/>
            <person name="Kjaerboelling I."/>
            <person name="Rothschild-Mancinelli K."/>
            <person name="Lyhne E.K."/>
            <person name="Kogle M.E."/>
            <person name="Barry K."/>
            <person name="Clum A."/>
            <person name="Na H."/>
            <person name="Ledsgaard L."/>
            <person name="Lin J."/>
            <person name="Lipzen A."/>
            <person name="Kuo A."/>
            <person name="Riley R."/>
            <person name="Mondo S."/>
            <person name="Labutti K."/>
            <person name="Haridas S."/>
            <person name="Pangalinan J."/>
            <person name="Salamov A.A."/>
            <person name="Simmons B.A."/>
            <person name="Magnuson J.K."/>
            <person name="Chen J."/>
            <person name="Drula E."/>
            <person name="Henrissat B."/>
            <person name="Wiebenga A."/>
            <person name="Lubbers R.J."/>
            <person name="Gomes A.C."/>
            <person name="Makela M.R."/>
            <person name="Stajich J."/>
            <person name="Grigoriev I.V."/>
            <person name="Mortensen U.H."/>
            <person name="De Vries R.P."/>
            <person name="Baker S.E."/>
            <person name="Andersen M.R."/>
        </authorList>
    </citation>
    <scope>NUCLEOTIDE SEQUENCE [LARGE SCALE GENOMIC DNA]</scope>
    <source>
        <strain evidence="8 9">CBS 588.65</strain>
    </source>
</reference>
<evidence type="ECO:0000256" key="4">
    <source>
        <dbReference type="ARBA" id="ARBA00023002"/>
    </source>
</evidence>
<dbReference type="PROSITE" id="PS00086">
    <property type="entry name" value="CYTOCHROME_P450"/>
    <property type="match status" value="1"/>
</dbReference>
<keyword evidence="4 6" id="KW-0560">Oxidoreductase</keyword>
<keyword evidence="3 6" id="KW-0479">Metal-binding</keyword>
<accession>A0ABR4HAW0</accession>
<keyword evidence="7" id="KW-1133">Transmembrane helix</keyword>
<feature type="transmembrane region" description="Helical" evidence="7">
    <location>
        <begin position="66"/>
        <end position="87"/>
    </location>
</feature>
<evidence type="ECO:0000256" key="6">
    <source>
        <dbReference type="RuleBase" id="RU000461"/>
    </source>
</evidence>
<dbReference type="InterPro" id="IPR017972">
    <property type="entry name" value="Cyt_P450_CS"/>
</dbReference>
<evidence type="ECO:0000256" key="1">
    <source>
        <dbReference type="ARBA" id="ARBA00001971"/>
    </source>
</evidence>
<dbReference type="InterPro" id="IPR001128">
    <property type="entry name" value="Cyt_P450"/>
</dbReference>
<name>A0ABR4HAW0_9EURO</name>
<keyword evidence="9" id="KW-1185">Reference proteome</keyword>
<protein>
    <submittedName>
        <fullName evidence="8">Cytochrome P450</fullName>
    </submittedName>
</protein>
<dbReference type="PRINTS" id="PR00463">
    <property type="entry name" value="EP450I"/>
</dbReference>
<evidence type="ECO:0000256" key="2">
    <source>
        <dbReference type="ARBA" id="ARBA00010617"/>
    </source>
</evidence>
<dbReference type="PANTHER" id="PTHR24305">
    <property type="entry name" value="CYTOCHROME P450"/>
    <property type="match status" value="1"/>
</dbReference>
<keyword evidence="7" id="KW-0472">Membrane</keyword>
<dbReference type="InterPro" id="IPR002401">
    <property type="entry name" value="Cyt_P450_E_grp-I"/>
</dbReference>
<dbReference type="SUPFAM" id="SSF48264">
    <property type="entry name" value="Cytochrome P450"/>
    <property type="match status" value="1"/>
</dbReference>
<keyword evidence="5 6" id="KW-0408">Iron</keyword>
<keyword evidence="7" id="KW-0812">Transmembrane</keyword>
<dbReference type="CDD" id="cd11060">
    <property type="entry name" value="CYP57A1-like"/>
    <property type="match status" value="1"/>
</dbReference>
<evidence type="ECO:0000256" key="5">
    <source>
        <dbReference type="ARBA" id="ARBA00023004"/>
    </source>
</evidence>
<dbReference type="PRINTS" id="PR00385">
    <property type="entry name" value="P450"/>
</dbReference>
<dbReference type="EMBL" id="JBFXLT010000046">
    <property type="protein sequence ID" value="KAL2812598.1"/>
    <property type="molecule type" value="Genomic_DNA"/>
</dbReference>
<keyword evidence="6" id="KW-0349">Heme</keyword>
<organism evidence="8 9">
    <name type="scientific">Aspergillus granulosus</name>
    <dbReference type="NCBI Taxonomy" id="176169"/>
    <lineage>
        <taxon>Eukaryota</taxon>
        <taxon>Fungi</taxon>
        <taxon>Dikarya</taxon>
        <taxon>Ascomycota</taxon>
        <taxon>Pezizomycotina</taxon>
        <taxon>Eurotiomycetes</taxon>
        <taxon>Eurotiomycetidae</taxon>
        <taxon>Eurotiales</taxon>
        <taxon>Aspergillaceae</taxon>
        <taxon>Aspergillus</taxon>
        <taxon>Aspergillus subgen. Nidulantes</taxon>
    </lineage>
</organism>
<evidence type="ECO:0000313" key="8">
    <source>
        <dbReference type="EMBL" id="KAL2812598.1"/>
    </source>
</evidence>